<evidence type="ECO:0000256" key="1">
    <source>
        <dbReference type="SAM" id="MobiDB-lite"/>
    </source>
</evidence>
<dbReference type="Pfam" id="PF21179">
    <property type="entry name" value="BldD-like_C"/>
    <property type="match status" value="1"/>
</dbReference>
<protein>
    <submittedName>
        <fullName evidence="3">Helix-turn-helix domain protein</fullName>
    </submittedName>
</protein>
<dbReference type="HOGENOM" id="CLU_1223252_0_0_11"/>
<feature type="compositionally biased region" description="Basic and acidic residues" evidence="1">
    <location>
        <begin position="15"/>
        <end position="25"/>
    </location>
</feature>
<dbReference type="Pfam" id="PF13560">
    <property type="entry name" value="HTH_31"/>
    <property type="match status" value="1"/>
</dbReference>
<dbReference type="CDD" id="cd16837">
    <property type="entry name" value="BldD_C_like"/>
    <property type="match status" value="1"/>
</dbReference>
<sequence length="226" mass="25027">MRLRLDATRTETVTEADHSARKPDADLAGISGSAPDAAGTGKAGSGKTGTSPQRDDYAAELGRRLRAARHRRGMSLVDVQERTNGRWTAGTLGAYERGRRSLRVHRLMELAELYDVTAVVLIPSQTDRSELAGLPPLAIDLQRLRKLPPTRTGPLRRWIAIVQVLRSESSRDVLRLRRTDLLSLARLYSTTPPLLYERLRAWGTLVEPGSGQRPALPRGRRGQPRS</sequence>
<evidence type="ECO:0000313" key="3">
    <source>
        <dbReference type="EMBL" id="AEH09162.1"/>
    </source>
</evidence>
<name>F8B5J2_9ACTN</name>
<dbReference type="CDD" id="cd00093">
    <property type="entry name" value="HTH_XRE"/>
    <property type="match status" value="1"/>
</dbReference>
<evidence type="ECO:0000259" key="2">
    <source>
        <dbReference type="PROSITE" id="PS50943"/>
    </source>
</evidence>
<dbReference type="KEGG" id="fsy:FsymDg_1712"/>
<dbReference type="Gene3D" id="1.10.260.40">
    <property type="entry name" value="lambda repressor-like DNA-binding domains"/>
    <property type="match status" value="1"/>
</dbReference>
<dbReference type="SMART" id="SM00530">
    <property type="entry name" value="HTH_XRE"/>
    <property type="match status" value="1"/>
</dbReference>
<keyword evidence="4" id="KW-1185">Reference proteome</keyword>
<dbReference type="InterPro" id="IPR037664">
    <property type="entry name" value="BldD_C"/>
</dbReference>
<feature type="domain" description="HTH cro/C1-type" evidence="2">
    <location>
        <begin position="65"/>
        <end position="121"/>
    </location>
</feature>
<dbReference type="GO" id="GO:0003677">
    <property type="term" value="F:DNA binding"/>
    <property type="evidence" value="ECO:0007669"/>
    <property type="project" value="InterPro"/>
</dbReference>
<evidence type="ECO:0000313" key="4">
    <source>
        <dbReference type="Proteomes" id="UP000001549"/>
    </source>
</evidence>
<dbReference type="AlphaFoldDB" id="F8B5J2"/>
<dbReference type="PROSITE" id="PS50943">
    <property type="entry name" value="HTH_CROC1"/>
    <property type="match status" value="1"/>
</dbReference>
<dbReference type="GO" id="GO:0045892">
    <property type="term" value="P:negative regulation of DNA-templated transcription"/>
    <property type="evidence" value="ECO:0007669"/>
    <property type="project" value="InterPro"/>
</dbReference>
<feature type="region of interest" description="Disordered" evidence="1">
    <location>
        <begin position="1"/>
        <end position="56"/>
    </location>
</feature>
<reference evidence="3 4" key="1">
    <citation type="submission" date="2011-05" db="EMBL/GenBank/DDBJ databases">
        <title>Complete sequence of chromosome of Frankia symbiont of Datisca glomerata.</title>
        <authorList>
            <consortium name="US DOE Joint Genome Institute"/>
            <person name="Lucas S."/>
            <person name="Han J."/>
            <person name="Lapidus A."/>
            <person name="Cheng J.-F."/>
            <person name="Goodwin L."/>
            <person name="Pitluck S."/>
            <person name="Peters L."/>
            <person name="Mikhailova N."/>
            <person name="Chertkov O."/>
            <person name="Teshima H."/>
            <person name="Han C."/>
            <person name="Tapia R."/>
            <person name="Land M."/>
            <person name="Hauser L."/>
            <person name="Kyrpides N."/>
            <person name="Ivanova N."/>
            <person name="Pagani I."/>
            <person name="Berry A."/>
            <person name="Pawlowski K."/>
            <person name="Persson T."/>
            <person name="Vanden Heuvel B."/>
            <person name="Benson D."/>
            <person name="Woyke T."/>
        </authorList>
    </citation>
    <scope>NUCLEOTIDE SEQUENCE [LARGE SCALE GENOMIC DNA]</scope>
    <source>
        <strain evidence="4">4085684</strain>
    </source>
</reference>
<dbReference type="STRING" id="656024.FsymDg_1712"/>
<dbReference type="Gene3D" id="1.10.10.1930">
    <property type="match status" value="1"/>
</dbReference>
<gene>
    <name evidence="3" type="ordered locus">FsymDg_1712</name>
</gene>
<dbReference type="EMBL" id="CP002801">
    <property type="protein sequence ID" value="AEH09162.1"/>
    <property type="molecule type" value="Genomic_DNA"/>
</dbReference>
<dbReference type="eggNOG" id="COG1426">
    <property type="taxonomic scope" value="Bacteria"/>
</dbReference>
<dbReference type="InterPro" id="IPR001387">
    <property type="entry name" value="Cro/C1-type_HTH"/>
</dbReference>
<dbReference type="Proteomes" id="UP000001549">
    <property type="component" value="Chromosome"/>
</dbReference>
<dbReference type="InterPro" id="IPR010982">
    <property type="entry name" value="Lambda_DNA-bd_dom_sf"/>
</dbReference>
<dbReference type="SUPFAM" id="SSF47413">
    <property type="entry name" value="lambda repressor-like DNA-binding domains"/>
    <property type="match status" value="1"/>
</dbReference>
<accession>F8B5J2</accession>
<dbReference type="InterPro" id="IPR038099">
    <property type="entry name" value="BldD-like_C_sf"/>
</dbReference>
<organism evidence="3 4">
    <name type="scientific">Candidatus Protofrankia datiscae</name>
    <dbReference type="NCBI Taxonomy" id="2716812"/>
    <lineage>
        <taxon>Bacteria</taxon>
        <taxon>Bacillati</taxon>
        <taxon>Actinomycetota</taxon>
        <taxon>Actinomycetes</taxon>
        <taxon>Frankiales</taxon>
        <taxon>Frankiaceae</taxon>
        <taxon>Protofrankia</taxon>
    </lineage>
</organism>
<proteinExistence type="predicted"/>